<dbReference type="AlphaFoldDB" id="A0A918BHK3"/>
<gene>
    <name evidence="2" type="ORF">GCM10010145_42270</name>
</gene>
<accession>A0A918BHK3</accession>
<reference evidence="2" key="1">
    <citation type="journal article" date="2014" name="Int. J. Syst. Evol. Microbiol.">
        <title>Complete genome sequence of Corynebacterium casei LMG S-19264T (=DSM 44701T), isolated from a smear-ripened cheese.</title>
        <authorList>
            <consortium name="US DOE Joint Genome Institute (JGI-PGF)"/>
            <person name="Walter F."/>
            <person name="Albersmeier A."/>
            <person name="Kalinowski J."/>
            <person name="Ruckert C."/>
        </authorList>
    </citation>
    <scope>NUCLEOTIDE SEQUENCE</scope>
    <source>
        <strain evidence="2">JCM 3131</strain>
    </source>
</reference>
<dbReference type="EMBL" id="BMQK01000009">
    <property type="protein sequence ID" value="GGQ67935.1"/>
    <property type="molecule type" value="Genomic_DNA"/>
</dbReference>
<reference evidence="2" key="2">
    <citation type="submission" date="2020-09" db="EMBL/GenBank/DDBJ databases">
        <authorList>
            <person name="Sun Q."/>
            <person name="Ohkuma M."/>
        </authorList>
    </citation>
    <scope>NUCLEOTIDE SEQUENCE</scope>
    <source>
        <strain evidence="2">JCM 3131</strain>
    </source>
</reference>
<protein>
    <recommendedName>
        <fullName evidence="4">Knr4/Smi1-like domain-containing protein</fullName>
    </recommendedName>
</protein>
<comment type="caution">
    <text evidence="2">The sequence shown here is derived from an EMBL/GenBank/DDBJ whole genome shotgun (WGS) entry which is preliminary data.</text>
</comment>
<sequence length="172" mass="18132">MNEDVVQAWDRITGWLRTHAPVSYAGIRPPVDPAALDAAGAESGVRLPPALATLLTRCDGTVEPSAPDRDPDEYDPGLFLAQRHLLPLEAIAVVRGSGRQAEGYWGPWVPFAVADYSLAPWDGLAVDADGRLAVFGQGGGEPPCGRSPPRGTDPSPSSCTRWPKPSSGAPAR</sequence>
<proteinExistence type="predicted"/>
<dbReference type="RefSeq" id="WP_189218425.1">
    <property type="nucleotide sequence ID" value="NZ_BMQK01000009.1"/>
</dbReference>
<evidence type="ECO:0000313" key="3">
    <source>
        <dbReference type="Proteomes" id="UP000620156"/>
    </source>
</evidence>
<keyword evidence="3" id="KW-1185">Reference proteome</keyword>
<organism evidence="2 3">
    <name type="scientific">Streptomyces ruber</name>
    <dbReference type="NCBI Taxonomy" id="83378"/>
    <lineage>
        <taxon>Bacteria</taxon>
        <taxon>Bacillati</taxon>
        <taxon>Actinomycetota</taxon>
        <taxon>Actinomycetes</taxon>
        <taxon>Kitasatosporales</taxon>
        <taxon>Streptomycetaceae</taxon>
        <taxon>Streptomyces</taxon>
    </lineage>
</organism>
<dbReference type="Proteomes" id="UP000620156">
    <property type="component" value="Unassembled WGS sequence"/>
</dbReference>
<feature type="region of interest" description="Disordered" evidence="1">
    <location>
        <begin position="136"/>
        <end position="172"/>
    </location>
</feature>
<name>A0A918BHK3_9ACTN</name>
<evidence type="ECO:0000256" key="1">
    <source>
        <dbReference type="SAM" id="MobiDB-lite"/>
    </source>
</evidence>
<evidence type="ECO:0008006" key="4">
    <source>
        <dbReference type="Google" id="ProtNLM"/>
    </source>
</evidence>
<evidence type="ECO:0000313" key="2">
    <source>
        <dbReference type="EMBL" id="GGQ67935.1"/>
    </source>
</evidence>